<dbReference type="Gene3D" id="3.30.70.270">
    <property type="match status" value="1"/>
</dbReference>
<proteinExistence type="predicted"/>
<dbReference type="InterPro" id="IPR050469">
    <property type="entry name" value="Diguanylate_Cyclase"/>
</dbReference>
<name>A0A268EIY8_9BACL</name>
<evidence type="ECO:0000256" key="2">
    <source>
        <dbReference type="SAM" id="Phobius"/>
    </source>
</evidence>
<dbReference type="InterPro" id="IPR043128">
    <property type="entry name" value="Rev_trsase/Diguanyl_cyclase"/>
</dbReference>
<feature type="compositionally biased region" description="Polar residues" evidence="1">
    <location>
        <begin position="429"/>
        <end position="447"/>
    </location>
</feature>
<dbReference type="SUPFAM" id="SSF55073">
    <property type="entry name" value="Nucleotide cyclase"/>
    <property type="match status" value="1"/>
</dbReference>
<sequence>MPLSHYLATINTSIFFILLILSIAFYRRWKTSDYGSLVAGFGINLFFYLMFLLKHGESLDEAQGSMTMIGATCLVTFLVLAKFFMNKQLSFLHICIGLSGALILSIISSFYGSILFTLVYAALAGAYMYWFVPRLPKKRLFYLASVIAICSYVLNIAYLASDLLIIANLVLFGQTVFIILITVIFFERIVDMVYAVSYKSVTDGLTGLYYKSFFVKKVDDAVRSGQPAAVIFCDIDNFKRVNDTQGHYVGDQILKLVARIMKEVCQDIGIAGRYGGEEIVGLITDSNADASVIAERFRSRVQAESGSIFPVTVSVGLSSSNEQTESGESLIRKADEALYIAKSTGKNRVVQAEEARSLQQHESVPLEAVIFEKKDQELGAISEPQNRDRVQKGFEEEKTVATTMSDADPNMEADNEFEDEEPAEDIISDNEQNIVEQESQEDPVSNIQERERVNLPPDIINPFKSKKTS</sequence>
<dbReference type="NCBIfam" id="TIGR00254">
    <property type="entry name" value="GGDEF"/>
    <property type="match status" value="1"/>
</dbReference>
<feature type="domain" description="GGDEF" evidence="3">
    <location>
        <begin position="226"/>
        <end position="354"/>
    </location>
</feature>
<reference evidence="4 5" key="1">
    <citation type="submission" date="2017-07" db="EMBL/GenBank/DDBJ databases">
        <title>Isolation and whole genome analysis of endospore-forming bacteria from heroin.</title>
        <authorList>
            <person name="Kalinowski J."/>
            <person name="Ahrens B."/>
            <person name="Al-Dilaimi A."/>
            <person name="Winkler A."/>
            <person name="Wibberg D."/>
            <person name="Schleenbecker U."/>
            <person name="Ruckert C."/>
            <person name="Wolfel R."/>
            <person name="Grass G."/>
        </authorList>
    </citation>
    <scope>NUCLEOTIDE SEQUENCE [LARGE SCALE GENOMIC DNA]</scope>
    <source>
        <strain evidence="4 5">7537-G1</strain>
    </source>
</reference>
<keyword evidence="2" id="KW-0812">Transmembrane</keyword>
<protein>
    <recommendedName>
        <fullName evidence="3">GGDEF domain-containing protein</fullName>
    </recommendedName>
</protein>
<evidence type="ECO:0000313" key="4">
    <source>
        <dbReference type="EMBL" id="PAD73069.1"/>
    </source>
</evidence>
<dbReference type="InterPro" id="IPR000160">
    <property type="entry name" value="GGDEF_dom"/>
</dbReference>
<feature type="transmembrane region" description="Helical" evidence="2">
    <location>
        <begin position="114"/>
        <end position="132"/>
    </location>
</feature>
<feature type="transmembrane region" description="Helical" evidence="2">
    <location>
        <begin position="34"/>
        <end position="53"/>
    </location>
</feature>
<dbReference type="PANTHER" id="PTHR45138">
    <property type="entry name" value="REGULATORY COMPONENTS OF SENSORY TRANSDUCTION SYSTEM"/>
    <property type="match status" value="1"/>
</dbReference>
<dbReference type="InterPro" id="IPR029787">
    <property type="entry name" value="Nucleotide_cyclase"/>
</dbReference>
<dbReference type="GO" id="GO:1902201">
    <property type="term" value="P:negative regulation of bacterial-type flagellum-dependent cell motility"/>
    <property type="evidence" value="ECO:0007669"/>
    <property type="project" value="TreeGrafter"/>
</dbReference>
<feature type="transmembrane region" description="Helical" evidence="2">
    <location>
        <begin position="6"/>
        <end position="27"/>
    </location>
</feature>
<keyword evidence="2" id="KW-0472">Membrane</keyword>
<accession>A0A268EIY8</accession>
<dbReference type="PANTHER" id="PTHR45138:SF9">
    <property type="entry name" value="DIGUANYLATE CYCLASE DGCM-RELATED"/>
    <property type="match status" value="1"/>
</dbReference>
<feature type="transmembrane region" description="Helical" evidence="2">
    <location>
        <begin position="91"/>
        <end position="108"/>
    </location>
</feature>
<dbReference type="PROSITE" id="PS50887">
    <property type="entry name" value="GGDEF"/>
    <property type="match status" value="1"/>
</dbReference>
<comment type="caution">
    <text evidence="4">The sequence shown here is derived from an EMBL/GenBank/DDBJ whole genome shotgun (WGS) entry which is preliminary data.</text>
</comment>
<dbReference type="EMBL" id="NPBY01000073">
    <property type="protein sequence ID" value="PAD73069.1"/>
    <property type="molecule type" value="Genomic_DNA"/>
</dbReference>
<gene>
    <name evidence="4" type="ORF">CHH67_21050</name>
</gene>
<dbReference type="CDD" id="cd01949">
    <property type="entry name" value="GGDEF"/>
    <property type="match status" value="1"/>
</dbReference>
<dbReference type="AlphaFoldDB" id="A0A268EIY8"/>
<feature type="region of interest" description="Disordered" evidence="1">
    <location>
        <begin position="398"/>
        <end position="469"/>
    </location>
</feature>
<evidence type="ECO:0000259" key="3">
    <source>
        <dbReference type="PROSITE" id="PS50887"/>
    </source>
</evidence>
<evidence type="ECO:0000256" key="1">
    <source>
        <dbReference type="SAM" id="MobiDB-lite"/>
    </source>
</evidence>
<organism evidence="4 5">
    <name type="scientific">Paenibacillus campinasensis</name>
    <dbReference type="NCBI Taxonomy" id="66347"/>
    <lineage>
        <taxon>Bacteria</taxon>
        <taxon>Bacillati</taxon>
        <taxon>Bacillota</taxon>
        <taxon>Bacilli</taxon>
        <taxon>Bacillales</taxon>
        <taxon>Paenibacillaceae</taxon>
        <taxon>Paenibacillus</taxon>
    </lineage>
</organism>
<dbReference type="OrthoDB" id="9759607at2"/>
<dbReference type="GO" id="GO:0005886">
    <property type="term" value="C:plasma membrane"/>
    <property type="evidence" value="ECO:0007669"/>
    <property type="project" value="TreeGrafter"/>
</dbReference>
<dbReference type="SMART" id="SM00267">
    <property type="entry name" value="GGDEF"/>
    <property type="match status" value="1"/>
</dbReference>
<evidence type="ECO:0000313" key="5">
    <source>
        <dbReference type="Proteomes" id="UP000215596"/>
    </source>
</evidence>
<feature type="transmembrane region" description="Helical" evidence="2">
    <location>
        <begin position="65"/>
        <end position="84"/>
    </location>
</feature>
<feature type="transmembrane region" description="Helical" evidence="2">
    <location>
        <begin position="165"/>
        <end position="186"/>
    </location>
</feature>
<keyword evidence="2" id="KW-1133">Transmembrane helix</keyword>
<dbReference type="GO" id="GO:0052621">
    <property type="term" value="F:diguanylate cyclase activity"/>
    <property type="evidence" value="ECO:0007669"/>
    <property type="project" value="TreeGrafter"/>
</dbReference>
<dbReference type="Proteomes" id="UP000215596">
    <property type="component" value="Unassembled WGS sequence"/>
</dbReference>
<dbReference type="Pfam" id="PF00990">
    <property type="entry name" value="GGDEF"/>
    <property type="match status" value="1"/>
</dbReference>
<feature type="transmembrane region" description="Helical" evidence="2">
    <location>
        <begin position="139"/>
        <end position="159"/>
    </location>
</feature>
<feature type="compositionally biased region" description="Acidic residues" evidence="1">
    <location>
        <begin position="409"/>
        <end position="428"/>
    </location>
</feature>
<dbReference type="GO" id="GO:0043709">
    <property type="term" value="P:cell adhesion involved in single-species biofilm formation"/>
    <property type="evidence" value="ECO:0007669"/>
    <property type="project" value="TreeGrafter"/>
</dbReference>